<evidence type="ECO:0000313" key="1">
    <source>
        <dbReference type="EMBL" id="MBS2097418.1"/>
    </source>
</evidence>
<comment type="caution">
    <text evidence="1">The sequence shown here is derived from an EMBL/GenBank/DDBJ whole genome shotgun (WGS) entry which is preliminary data.</text>
</comment>
<keyword evidence="2" id="KW-1185">Reference proteome</keyword>
<sequence length="76" mass="8826">MNLYITPVAKKSQISFLLALDNYLSTRKQNHTSQLLKRLHQFIAKHNPGFKFQVQEASNQIELYAEDALIGYYPNN</sequence>
<dbReference type="Proteomes" id="UP000708576">
    <property type="component" value="Unassembled WGS sequence"/>
</dbReference>
<name>A0ABS5JRG9_9BACT</name>
<accession>A0ABS5JRG9</accession>
<dbReference type="RefSeq" id="WP_212213780.1">
    <property type="nucleotide sequence ID" value="NZ_JAGUCO010000002.1"/>
</dbReference>
<organism evidence="1 2">
    <name type="scientific">Carboxylicivirga linearis</name>
    <dbReference type="NCBI Taxonomy" id="1628157"/>
    <lineage>
        <taxon>Bacteria</taxon>
        <taxon>Pseudomonadati</taxon>
        <taxon>Bacteroidota</taxon>
        <taxon>Bacteroidia</taxon>
        <taxon>Marinilabiliales</taxon>
        <taxon>Marinilabiliaceae</taxon>
        <taxon>Carboxylicivirga</taxon>
    </lineage>
</organism>
<evidence type="ECO:0000313" key="2">
    <source>
        <dbReference type="Proteomes" id="UP000708576"/>
    </source>
</evidence>
<protein>
    <submittedName>
        <fullName evidence="1">Uncharacterized protein</fullName>
    </submittedName>
</protein>
<reference evidence="1 2" key="1">
    <citation type="journal article" date="2015" name="Int. J. Syst. Evol. Microbiol.">
        <title>Carboxylicivirga linearis sp. nov., isolated from a sea cucumber culture pond.</title>
        <authorList>
            <person name="Wang F.Q."/>
            <person name="Zhou Y.X."/>
            <person name="Lin X.Z."/>
            <person name="Chen G.J."/>
            <person name="Du Z.J."/>
        </authorList>
    </citation>
    <scope>NUCLEOTIDE SEQUENCE [LARGE SCALE GENOMIC DNA]</scope>
    <source>
        <strain evidence="1 2">FB218</strain>
    </source>
</reference>
<dbReference type="EMBL" id="JAGUCO010000002">
    <property type="protein sequence ID" value="MBS2097418.1"/>
    <property type="molecule type" value="Genomic_DNA"/>
</dbReference>
<gene>
    <name evidence="1" type="ORF">KEM10_03945</name>
</gene>
<proteinExistence type="predicted"/>